<reference evidence="1" key="1">
    <citation type="submission" date="2022-07" db="EMBL/GenBank/DDBJ databases">
        <title>Sphingomonas sp. nov., a novel bacterium isolated from the north slope of the Mount Everest.</title>
        <authorList>
            <person name="Cui X."/>
            <person name="Liu Y."/>
        </authorList>
    </citation>
    <scope>NUCLEOTIDE SEQUENCE</scope>
    <source>
        <strain evidence="1">S5-59</strain>
    </source>
</reference>
<accession>A0ABY5LAK6</accession>
<sequence>MYKWPYAAWTQASIDAWTLGAEASTVIGMRMAKMAVGGAAADKEAQLMVSEKMQAMAELQMQMLTGGLGTTALSGTQKTLKHYKKKVAANRKRLG</sequence>
<name>A0ABY5LAK6_9SPHN</name>
<protein>
    <submittedName>
        <fullName evidence="1">Uncharacterized protein</fullName>
    </submittedName>
</protein>
<dbReference type="Proteomes" id="UP001058533">
    <property type="component" value="Chromosome"/>
</dbReference>
<dbReference type="EMBL" id="CP101740">
    <property type="protein sequence ID" value="UUL83995.1"/>
    <property type="molecule type" value="Genomic_DNA"/>
</dbReference>
<proteinExistence type="predicted"/>
<organism evidence="1 2">
    <name type="scientific">Sphingomonas qomolangmaensis</name>
    <dbReference type="NCBI Taxonomy" id="2918765"/>
    <lineage>
        <taxon>Bacteria</taxon>
        <taxon>Pseudomonadati</taxon>
        <taxon>Pseudomonadota</taxon>
        <taxon>Alphaproteobacteria</taxon>
        <taxon>Sphingomonadales</taxon>
        <taxon>Sphingomonadaceae</taxon>
        <taxon>Sphingomonas</taxon>
    </lineage>
</organism>
<evidence type="ECO:0000313" key="1">
    <source>
        <dbReference type="EMBL" id="UUL83995.1"/>
    </source>
</evidence>
<evidence type="ECO:0000313" key="2">
    <source>
        <dbReference type="Proteomes" id="UP001058533"/>
    </source>
</evidence>
<gene>
    <name evidence="1" type="ORF">NMP03_07340</name>
</gene>
<dbReference type="RefSeq" id="WP_256507830.1">
    <property type="nucleotide sequence ID" value="NZ_CP101740.1"/>
</dbReference>
<keyword evidence="2" id="KW-1185">Reference proteome</keyword>